<name>A0A917ZLI3_9GAMM</name>
<dbReference type="Gene3D" id="3.40.50.2000">
    <property type="entry name" value="Glycogen Phosphorylase B"/>
    <property type="match status" value="2"/>
</dbReference>
<evidence type="ECO:0000259" key="3">
    <source>
        <dbReference type="Pfam" id="PF00534"/>
    </source>
</evidence>
<protein>
    <submittedName>
        <fullName evidence="5">Glycosyl transferase</fullName>
    </submittedName>
</protein>
<feature type="domain" description="Glycosyl transferase family 1" evidence="3">
    <location>
        <begin position="176"/>
        <end position="346"/>
    </location>
</feature>
<dbReference type="Pfam" id="PF13477">
    <property type="entry name" value="Glyco_trans_4_2"/>
    <property type="match status" value="1"/>
</dbReference>
<dbReference type="InterPro" id="IPR001296">
    <property type="entry name" value="Glyco_trans_1"/>
</dbReference>
<proteinExistence type="predicted"/>
<evidence type="ECO:0000256" key="1">
    <source>
        <dbReference type="ARBA" id="ARBA00022676"/>
    </source>
</evidence>
<evidence type="ECO:0000256" key="2">
    <source>
        <dbReference type="ARBA" id="ARBA00022679"/>
    </source>
</evidence>
<dbReference type="PANTHER" id="PTHR12526">
    <property type="entry name" value="GLYCOSYLTRANSFERASE"/>
    <property type="match status" value="1"/>
</dbReference>
<organism evidence="5 6">
    <name type="scientific">Marinobacterium nitratireducens</name>
    <dbReference type="NCBI Taxonomy" id="518897"/>
    <lineage>
        <taxon>Bacteria</taxon>
        <taxon>Pseudomonadati</taxon>
        <taxon>Pseudomonadota</taxon>
        <taxon>Gammaproteobacteria</taxon>
        <taxon>Oceanospirillales</taxon>
        <taxon>Oceanospirillaceae</taxon>
        <taxon>Marinobacterium</taxon>
    </lineage>
</organism>
<keyword evidence="6" id="KW-1185">Reference proteome</keyword>
<dbReference type="GO" id="GO:1901135">
    <property type="term" value="P:carbohydrate derivative metabolic process"/>
    <property type="evidence" value="ECO:0007669"/>
    <property type="project" value="UniProtKB-ARBA"/>
</dbReference>
<dbReference type="InterPro" id="IPR028098">
    <property type="entry name" value="Glyco_trans_4-like_N"/>
</dbReference>
<accession>A0A917ZLI3</accession>
<dbReference type="Pfam" id="PF00534">
    <property type="entry name" value="Glycos_transf_1"/>
    <property type="match status" value="1"/>
</dbReference>
<sequence length="376" mass="41360">MVCGLRVLLIAGTSSIHTIRWAAGIHKAGAEVFLATQHGFIEPLKDDIGVHRLPFKGNIGYFLNGIGIRSFVDRIKPDIVNVHYASGYGTTARILNYHPYVLSIWGSDIFDFPDKSRLHKKLVRGNLMSADAVASTSHCMALQARKIAPSLGEIAITPFGVDVEAFLYNKEAIEKVEKSQYLVVGTVKVLAFKYGIDTLIYTFAQTVEKLQIEMPEIVQFLRLRIVGDGPDRAELESLACTLGIGGLVQFVGRVAHSQVPRELDKMDIFVALSRLDSESFGVAVVEAGAAGRPVVVSDAGGLPEVVRDGETGLVVPREDPVSAADALIKLIKDRNLRIRLGQNGRQHVIKNYSWNHCIDNMISLYEKTIFNYKSSK</sequence>
<comment type="caution">
    <text evidence="5">The sequence shown here is derived from an EMBL/GenBank/DDBJ whole genome shotgun (WGS) entry which is preliminary data.</text>
</comment>
<dbReference type="EMBL" id="BMLT01000008">
    <property type="protein sequence ID" value="GGO85166.1"/>
    <property type="molecule type" value="Genomic_DNA"/>
</dbReference>
<evidence type="ECO:0000313" key="5">
    <source>
        <dbReference type="EMBL" id="GGO85166.1"/>
    </source>
</evidence>
<dbReference type="GO" id="GO:0016757">
    <property type="term" value="F:glycosyltransferase activity"/>
    <property type="evidence" value="ECO:0007669"/>
    <property type="project" value="UniProtKB-KW"/>
</dbReference>
<evidence type="ECO:0000259" key="4">
    <source>
        <dbReference type="Pfam" id="PF13477"/>
    </source>
</evidence>
<feature type="domain" description="Glycosyltransferase subfamily 4-like N-terminal" evidence="4">
    <location>
        <begin position="6"/>
        <end position="137"/>
    </location>
</feature>
<keyword evidence="2 5" id="KW-0808">Transferase</keyword>
<dbReference type="SUPFAM" id="SSF53756">
    <property type="entry name" value="UDP-Glycosyltransferase/glycogen phosphorylase"/>
    <property type="match status" value="1"/>
</dbReference>
<evidence type="ECO:0000313" key="6">
    <source>
        <dbReference type="Proteomes" id="UP000599578"/>
    </source>
</evidence>
<dbReference type="PANTHER" id="PTHR12526:SF510">
    <property type="entry name" value="D-INOSITOL 3-PHOSPHATE GLYCOSYLTRANSFERASE"/>
    <property type="match status" value="1"/>
</dbReference>
<dbReference type="Proteomes" id="UP000599578">
    <property type="component" value="Unassembled WGS sequence"/>
</dbReference>
<keyword evidence="1" id="KW-0328">Glycosyltransferase</keyword>
<dbReference type="AlphaFoldDB" id="A0A917ZLI3"/>
<gene>
    <name evidence="5" type="primary">bplH</name>
    <name evidence="5" type="ORF">GCM10011348_33090</name>
</gene>
<reference evidence="5 6" key="1">
    <citation type="journal article" date="2014" name="Int. J. Syst. Evol. Microbiol.">
        <title>Complete genome sequence of Corynebacterium casei LMG S-19264T (=DSM 44701T), isolated from a smear-ripened cheese.</title>
        <authorList>
            <consortium name="US DOE Joint Genome Institute (JGI-PGF)"/>
            <person name="Walter F."/>
            <person name="Albersmeier A."/>
            <person name="Kalinowski J."/>
            <person name="Ruckert C."/>
        </authorList>
    </citation>
    <scope>NUCLEOTIDE SEQUENCE [LARGE SCALE GENOMIC DNA]</scope>
    <source>
        <strain evidence="5 6">CGMCC 1.7286</strain>
    </source>
</reference>